<reference evidence="5 6" key="1">
    <citation type="journal article" date="2018" name="Genome Biol.">
        <title>SKESA: strategic k-mer extension for scrupulous assemblies.</title>
        <authorList>
            <person name="Souvorov A."/>
            <person name="Agarwala R."/>
            <person name="Lipman D.J."/>
        </authorList>
    </citation>
    <scope>NUCLEOTIDE SEQUENCE [LARGE SCALE GENOMIC DNA]</scope>
    <source>
        <strain evidence="2 5">CFIAFB20130012</strain>
        <strain evidence="3 6">LiDS0115</strain>
    </source>
</reference>
<dbReference type="EMBL" id="AALGDA010000018">
    <property type="protein sequence ID" value="ECY9782829.1"/>
    <property type="molecule type" value="Genomic_DNA"/>
</dbReference>
<dbReference type="Proteomes" id="UP000489121">
    <property type="component" value="Unassembled WGS sequence"/>
</dbReference>
<dbReference type="AlphaFoldDB" id="A0A3A6X012"/>
<evidence type="ECO:0000313" key="1">
    <source>
        <dbReference type="EMBL" id="ECY9782829.1"/>
    </source>
</evidence>
<accession>A0A3A6X012</accession>
<protein>
    <submittedName>
        <fullName evidence="3">Uncharacterized protein</fullName>
    </submittedName>
</protein>
<evidence type="ECO:0000313" key="5">
    <source>
        <dbReference type="Proteomes" id="UP000840197"/>
    </source>
</evidence>
<gene>
    <name evidence="1" type="ORF">F6515_07465</name>
    <name evidence="2" type="ORF">GYR60_06680</name>
    <name evidence="3" type="ORF">GZK27_05510</name>
</gene>
<dbReference type="EMBL" id="DAAKPP010000002">
    <property type="protein sequence ID" value="HAC3054956.1"/>
    <property type="molecule type" value="Genomic_DNA"/>
</dbReference>
<proteinExistence type="predicted"/>
<name>A0A3A6X012_LISMN</name>
<evidence type="ECO:0000313" key="3">
    <source>
        <dbReference type="EMBL" id="HAC3054956.1"/>
    </source>
</evidence>
<reference evidence="3" key="2">
    <citation type="submission" date="2018-06" db="EMBL/GenBank/DDBJ databases">
        <authorList>
            <consortium name="NCBI Pathogen Detection Project"/>
        </authorList>
    </citation>
    <scope>NUCLEOTIDE SEQUENCE</scope>
    <source>
        <strain evidence="2">CFIAFB20130012</strain>
        <strain evidence="3">LiDS0115</strain>
    </source>
</reference>
<sequence length="66" mass="7649">MILTKEMPKYVGFDGPSPVNIIIWKLLDKKIAKTVCYTAEEVEEQLKLHAWKFDGYEVLSNADENF</sequence>
<organism evidence="3 6">
    <name type="scientific">Listeria monocytogenes</name>
    <dbReference type="NCBI Taxonomy" id="1639"/>
    <lineage>
        <taxon>Bacteria</taxon>
        <taxon>Bacillati</taxon>
        <taxon>Bacillota</taxon>
        <taxon>Bacilli</taxon>
        <taxon>Bacillales</taxon>
        <taxon>Listeriaceae</taxon>
        <taxon>Listeria</taxon>
    </lineage>
</organism>
<dbReference type="Proteomes" id="UP000840197">
    <property type="component" value="Unassembled WGS sequence"/>
</dbReference>
<evidence type="ECO:0000313" key="2">
    <source>
        <dbReference type="EMBL" id="HAB8398204.1"/>
    </source>
</evidence>
<reference evidence="1 4" key="3">
    <citation type="submission" date="2019-09" db="EMBL/GenBank/DDBJ databases">
        <authorList>
            <consortium name="PulseNet: The National Subtyping Network for Foodborne Disease Surveillance"/>
            <person name="Tarr C.L."/>
            <person name="Trees E."/>
            <person name="Katz L.S."/>
            <person name="Carleton-Romer H.A."/>
            <person name="Stroika S."/>
            <person name="Kucerova Z."/>
            <person name="Roache K.F."/>
            <person name="Sabol A.L."/>
            <person name="Besser J."/>
            <person name="Gerner-Smidt P."/>
        </authorList>
    </citation>
    <scope>NUCLEOTIDE SEQUENCE [LARGE SCALE GENOMIC DNA]</scope>
    <source>
        <strain evidence="1 4">PNUSAL005692</strain>
    </source>
</reference>
<evidence type="ECO:0000313" key="4">
    <source>
        <dbReference type="Proteomes" id="UP000489121"/>
    </source>
</evidence>
<evidence type="ECO:0000313" key="6">
    <source>
        <dbReference type="Proteomes" id="UP000841561"/>
    </source>
</evidence>
<dbReference type="RefSeq" id="WP_041918379.1">
    <property type="nucleotide sequence ID" value="NZ_CP011398.2"/>
</dbReference>
<comment type="caution">
    <text evidence="3">The sequence shown here is derived from an EMBL/GenBank/DDBJ whole genome shotgun (WGS) entry which is preliminary data.</text>
</comment>
<dbReference type="EMBL" id="DAAIHR010000005">
    <property type="protein sequence ID" value="HAB8398204.1"/>
    <property type="molecule type" value="Genomic_DNA"/>
</dbReference>
<dbReference type="Proteomes" id="UP000841561">
    <property type="component" value="Unassembled WGS sequence"/>
</dbReference>